<gene>
    <name evidence="1" type="ORF">SAMN05421870_10311</name>
</gene>
<dbReference type="EMBL" id="FOGO01000003">
    <property type="protein sequence ID" value="SER61968.1"/>
    <property type="molecule type" value="Genomic_DNA"/>
</dbReference>
<reference evidence="2" key="1">
    <citation type="submission" date="2016-10" db="EMBL/GenBank/DDBJ databases">
        <authorList>
            <person name="Varghese N."/>
            <person name="Submissions S."/>
        </authorList>
    </citation>
    <scope>NUCLEOTIDE SEQUENCE [LARGE SCALE GENOMIC DNA]</scope>
    <source>
        <strain evidence="2">CGMCC 4.6825</strain>
    </source>
</reference>
<dbReference type="AlphaFoldDB" id="A0A1H9QNF6"/>
<dbReference type="Proteomes" id="UP000182841">
    <property type="component" value="Unassembled WGS sequence"/>
</dbReference>
<name>A0A1H9QNF6_9ACTN</name>
<evidence type="ECO:0000313" key="2">
    <source>
        <dbReference type="Proteomes" id="UP000182841"/>
    </source>
</evidence>
<evidence type="ECO:0000313" key="1">
    <source>
        <dbReference type="EMBL" id="SER61968.1"/>
    </source>
</evidence>
<dbReference type="RefSeq" id="WP_079171750.1">
    <property type="nucleotide sequence ID" value="NZ_FOGO01000003.1"/>
</dbReference>
<sequence length="209" mass="23063">MRILFLLDHCPYPDSECPAHPDAVAVLRGQKKLQALDFWLRNPDYLADELLNAAEAGRSVPGVSPVDRAAALLEGDEPDLESYPMIRWRYGAYESLDDALALLVAHGLIGIDAIGTAPDIDRWDYCLLSAGRQDAQEMRSQEPDLSWYDERAVLVLLLAGDRSGSALKELQYAQGEYERTHMGEDIAGILPRVRARLAALQTKVSEGSA</sequence>
<keyword evidence="2" id="KW-1185">Reference proteome</keyword>
<accession>A0A1H9QNF6</accession>
<proteinExistence type="predicted"/>
<dbReference type="OrthoDB" id="3637315at2"/>
<protein>
    <submittedName>
        <fullName evidence="1">Uncharacterized protein</fullName>
    </submittedName>
</protein>
<organism evidence="1 2">
    <name type="scientific">Streptomyces qinglanensis</name>
    <dbReference type="NCBI Taxonomy" id="943816"/>
    <lineage>
        <taxon>Bacteria</taxon>
        <taxon>Bacillati</taxon>
        <taxon>Actinomycetota</taxon>
        <taxon>Actinomycetes</taxon>
        <taxon>Kitasatosporales</taxon>
        <taxon>Streptomycetaceae</taxon>
        <taxon>Streptomyces</taxon>
    </lineage>
</organism>